<evidence type="ECO:0000259" key="7">
    <source>
        <dbReference type="PROSITE" id="PS50041"/>
    </source>
</evidence>
<accession>A0A183INM1</accession>
<reference evidence="10" key="1">
    <citation type="submission" date="2016-06" db="UniProtKB">
        <authorList>
            <consortium name="WormBaseParasite"/>
        </authorList>
    </citation>
    <scope>IDENTIFICATION</scope>
</reference>
<keyword evidence="2" id="KW-1015">Disulfide bond</keyword>
<dbReference type="Proteomes" id="UP000270296">
    <property type="component" value="Unassembled WGS sequence"/>
</dbReference>
<reference evidence="8 9" key="2">
    <citation type="submission" date="2018-11" db="EMBL/GenBank/DDBJ databases">
        <authorList>
            <consortium name="Pathogen Informatics"/>
        </authorList>
    </citation>
    <scope>NUCLEOTIDE SEQUENCE [LARGE SCALE GENOMIC DNA]</scope>
</reference>
<keyword evidence="5" id="KW-0472">Membrane</keyword>
<comment type="caution">
    <text evidence="3">Lacks conserved residue(s) required for the propagation of feature annotation.</text>
</comment>
<dbReference type="InterPro" id="IPR016187">
    <property type="entry name" value="CTDL_fold"/>
</dbReference>
<organism evidence="10">
    <name type="scientific">Soboliphyme baturini</name>
    <dbReference type="NCBI Taxonomy" id="241478"/>
    <lineage>
        <taxon>Eukaryota</taxon>
        <taxon>Metazoa</taxon>
        <taxon>Ecdysozoa</taxon>
        <taxon>Nematoda</taxon>
        <taxon>Enoplea</taxon>
        <taxon>Dorylaimia</taxon>
        <taxon>Dioctophymatida</taxon>
        <taxon>Dioctophymatoidea</taxon>
        <taxon>Soboliphymatidae</taxon>
        <taxon>Soboliphyme</taxon>
    </lineage>
</organism>
<dbReference type="SUPFAM" id="SSF49854">
    <property type="entry name" value="Spermadhesin, CUB domain"/>
    <property type="match status" value="1"/>
</dbReference>
<sequence length="490" mass="54710">MEPLDFTLKITAIMKSCPPQNSPGRLKSRLGKILPIVYPGYGKSEYREGLDCHWIVESEHPNHVVRLVINSSAIEDKLFSECDDFVEIHDGHSLTSPLIIKWCGYENPRSVSSSNGSLYIHFKTDETVQTRGFNLSYTEDVAIGCPDGWVANDELNTCYHFVHDSGGVSWFDAQMHCIYDMSNLLVISSQVEFQAIIGEYGVSYLFISDALQLDESKPWIGFTDTSMEGTFEPVDYSPVIWKEPLVDLENGETIDCLYLDMNVTHGIYRVDHCFHKHSFICKKRQDHSTRPVPVSFAVIKEGLKSASKLWPSVIMWPLIVAALFLVMIITTIFIRSQLKHRSTVGIEEPVGTFQTAAYPTEQRRSNHTHENDATDCVPLKAAVPKSTVVEMVPISNQLPSTVTDEATSALENAAAKPSQQADGVLAPSRIHSSSSGNSFQTQPTRNEPEDTLKLKNYATVKPPAEKFVIPKIRLLQPHLSAVSEGRFSCT</sequence>
<dbReference type="PROSITE" id="PS01180">
    <property type="entry name" value="CUB"/>
    <property type="match status" value="1"/>
</dbReference>
<evidence type="ECO:0000313" key="9">
    <source>
        <dbReference type="Proteomes" id="UP000270296"/>
    </source>
</evidence>
<dbReference type="Pfam" id="PF00431">
    <property type="entry name" value="CUB"/>
    <property type="match status" value="1"/>
</dbReference>
<dbReference type="WBParaSite" id="SBAD_0000543101-mRNA-1">
    <property type="protein sequence ID" value="SBAD_0000543101-mRNA-1"/>
    <property type="gene ID" value="SBAD_0000543101"/>
</dbReference>
<dbReference type="InterPro" id="IPR001304">
    <property type="entry name" value="C-type_lectin-like"/>
</dbReference>
<dbReference type="InterPro" id="IPR000859">
    <property type="entry name" value="CUB_dom"/>
</dbReference>
<dbReference type="OrthoDB" id="7357196at2759"/>
<dbReference type="CDD" id="cd00041">
    <property type="entry name" value="CUB"/>
    <property type="match status" value="1"/>
</dbReference>
<keyword evidence="5" id="KW-0812">Transmembrane</keyword>
<proteinExistence type="predicted"/>
<dbReference type="EMBL" id="UZAM01008836">
    <property type="protein sequence ID" value="VDP06621.1"/>
    <property type="molecule type" value="Genomic_DNA"/>
</dbReference>
<gene>
    <name evidence="8" type="ORF">SBAD_LOCUS5217</name>
</gene>
<dbReference type="PROSITE" id="PS50041">
    <property type="entry name" value="C_TYPE_LECTIN_2"/>
    <property type="match status" value="1"/>
</dbReference>
<evidence type="ECO:0000313" key="10">
    <source>
        <dbReference type="WBParaSite" id="SBAD_0000543101-mRNA-1"/>
    </source>
</evidence>
<dbReference type="InterPro" id="IPR016186">
    <property type="entry name" value="C-type_lectin-like/link_sf"/>
</dbReference>
<dbReference type="CDD" id="cd00037">
    <property type="entry name" value="CLECT"/>
    <property type="match status" value="1"/>
</dbReference>
<evidence type="ECO:0000313" key="8">
    <source>
        <dbReference type="EMBL" id="VDP06621.1"/>
    </source>
</evidence>
<feature type="transmembrane region" description="Helical" evidence="5">
    <location>
        <begin position="314"/>
        <end position="334"/>
    </location>
</feature>
<feature type="compositionally biased region" description="Polar residues" evidence="4">
    <location>
        <begin position="430"/>
        <end position="445"/>
    </location>
</feature>
<feature type="region of interest" description="Disordered" evidence="4">
    <location>
        <begin position="414"/>
        <end position="451"/>
    </location>
</feature>
<evidence type="ECO:0000256" key="5">
    <source>
        <dbReference type="SAM" id="Phobius"/>
    </source>
</evidence>
<evidence type="ECO:0000256" key="4">
    <source>
        <dbReference type="SAM" id="MobiDB-lite"/>
    </source>
</evidence>
<dbReference type="AlphaFoldDB" id="A0A183INM1"/>
<evidence type="ECO:0000256" key="1">
    <source>
        <dbReference type="ARBA" id="ARBA00022737"/>
    </source>
</evidence>
<dbReference type="Pfam" id="PF00059">
    <property type="entry name" value="Lectin_C"/>
    <property type="match status" value="1"/>
</dbReference>
<keyword evidence="9" id="KW-1185">Reference proteome</keyword>
<protein>
    <submittedName>
        <fullName evidence="10">CUB domain-containing protein</fullName>
    </submittedName>
</protein>
<keyword evidence="1" id="KW-0677">Repeat</keyword>
<dbReference type="Gene3D" id="3.10.100.10">
    <property type="entry name" value="Mannose-Binding Protein A, subunit A"/>
    <property type="match status" value="1"/>
</dbReference>
<evidence type="ECO:0000256" key="3">
    <source>
        <dbReference type="PROSITE-ProRule" id="PRU00059"/>
    </source>
</evidence>
<dbReference type="SMART" id="SM00042">
    <property type="entry name" value="CUB"/>
    <property type="match status" value="1"/>
</dbReference>
<keyword evidence="5" id="KW-1133">Transmembrane helix</keyword>
<dbReference type="Gene3D" id="2.60.120.290">
    <property type="entry name" value="Spermadhesin, CUB domain"/>
    <property type="match status" value="1"/>
</dbReference>
<dbReference type="SUPFAM" id="SSF56436">
    <property type="entry name" value="C-type lectin-like"/>
    <property type="match status" value="1"/>
</dbReference>
<dbReference type="PANTHER" id="PTHR24251">
    <property type="entry name" value="OVOCHYMASE-RELATED"/>
    <property type="match status" value="1"/>
</dbReference>
<dbReference type="SMART" id="SM00034">
    <property type="entry name" value="CLECT"/>
    <property type="match status" value="1"/>
</dbReference>
<name>A0A183INM1_9BILA</name>
<feature type="domain" description="C-type lectin" evidence="7">
    <location>
        <begin position="154"/>
        <end position="282"/>
    </location>
</feature>
<evidence type="ECO:0000256" key="2">
    <source>
        <dbReference type="ARBA" id="ARBA00023157"/>
    </source>
</evidence>
<dbReference type="InterPro" id="IPR035914">
    <property type="entry name" value="Sperma_CUB_dom_sf"/>
</dbReference>
<evidence type="ECO:0000259" key="6">
    <source>
        <dbReference type="PROSITE" id="PS01180"/>
    </source>
</evidence>
<feature type="domain" description="CUB" evidence="6">
    <location>
        <begin position="22"/>
        <end position="140"/>
    </location>
</feature>